<dbReference type="EMBL" id="LJUO01000195">
    <property type="protein sequence ID" value="KPK67894.1"/>
    <property type="molecule type" value="Genomic_DNA"/>
</dbReference>
<dbReference type="Gene3D" id="1.10.10.800">
    <property type="match status" value="1"/>
</dbReference>
<comment type="caution">
    <text evidence="3">The sequence shown here is derived from an EMBL/GenBank/DDBJ whole genome shotgun (WGS) entry which is preliminary data.</text>
</comment>
<evidence type="ECO:0000259" key="2">
    <source>
        <dbReference type="Pfam" id="PF02129"/>
    </source>
</evidence>
<dbReference type="PATRIC" id="fig|1703780.3.peg.2190"/>
<keyword evidence="1" id="KW-0378">Hydrolase</keyword>
<dbReference type="PANTHER" id="PTHR22946">
    <property type="entry name" value="DIENELACTONE HYDROLASE DOMAIN-CONTAINING PROTEIN-RELATED"/>
    <property type="match status" value="1"/>
</dbReference>
<dbReference type="InterPro" id="IPR050261">
    <property type="entry name" value="FrsA_esterase"/>
</dbReference>
<dbReference type="InterPro" id="IPR029058">
    <property type="entry name" value="AB_hydrolase_fold"/>
</dbReference>
<dbReference type="Pfam" id="PF02129">
    <property type="entry name" value="Peptidase_S15"/>
    <property type="match status" value="1"/>
</dbReference>
<dbReference type="ESTHER" id="9bact-a0a0s8g4i7">
    <property type="family name" value="Xaa-Pro-like_dom"/>
</dbReference>
<feature type="domain" description="Xaa-Pro dipeptidyl-peptidase-like" evidence="2">
    <location>
        <begin position="20"/>
        <end position="150"/>
    </location>
</feature>
<dbReference type="AlphaFoldDB" id="A0A0S8G4I7"/>
<organism evidence="3 4">
    <name type="scientific">candidate division WOR_3 bacterium SM23_60</name>
    <dbReference type="NCBI Taxonomy" id="1703780"/>
    <lineage>
        <taxon>Bacteria</taxon>
        <taxon>Bacteria division WOR-3</taxon>
    </lineage>
</organism>
<dbReference type="PANTHER" id="PTHR22946:SF9">
    <property type="entry name" value="POLYKETIDE TRANSFERASE AF380"/>
    <property type="match status" value="1"/>
</dbReference>
<dbReference type="InterPro" id="IPR000383">
    <property type="entry name" value="Xaa-Pro-like_dom"/>
</dbReference>
<accession>A0A0S8G4I7</accession>
<reference evidence="3 4" key="1">
    <citation type="journal article" date="2015" name="Microbiome">
        <title>Genomic resolution of linkages in carbon, nitrogen, and sulfur cycling among widespread estuary sediment bacteria.</title>
        <authorList>
            <person name="Baker B.J."/>
            <person name="Lazar C.S."/>
            <person name="Teske A.P."/>
            <person name="Dick G.J."/>
        </authorList>
    </citation>
    <scope>NUCLEOTIDE SEQUENCE [LARGE SCALE GENOMIC DNA]</scope>
    <source>
        <strain evidence="3">SM23_60</strain>
    </source>
</reference>
<proteinExistence type="predicted"/>
<dbReference type="GO" id="GO:0052689">
    <property type="term" value="F:carboxylic ester hydrolase activity"/>
    <property type="evidence" value="ECO:0007669"/>
    <property type="project" value="UniProtKB-ARBA"/>
</dbReference>
<dbReference type="SUPFAM" id="SSF53474">
    <property type="entry name" value="alpha/beta-Hydrolases"/>
    <property type="match status" value="1"/>
</dbReference>
<name>A0A0S8G4I7_UNCW3</name>
<evidence type="ECO:0000313" key="3">
    <source>
        <dbReference type="EMBL" id="KPK67894.1"/>
    </source>
</evidence>
<evidence type="ECO:0000313" key="4">
    <source>
        <dbReference type="Proteomes" id="UP000051096"/>
    </source>
</evidence>
<dbReference type="Gene3D" id="3.40.50.1820">
    <property type="entry name" value="alpha/beta hydrolase"/>
    <property type="match status" value="1"/>
</dbReference>
<sequence>MEPTIKPSPPRKDVRFDIKGTRVSAWLYLPEDISTPVPCIVMGNGFGGTKDMLLERYAVHYQKAGYAALVFDYRYFGESGGEPRQLMFISNQLEDYRGAVAYARSLKEIDPKRIVLWGTSASGGYGIGIAAQDTAIAGVVAQCPGLDHNASQEMFFKKLGIGHMLRLIMHAQRDMMRSRFGLSPHRIPIVGKPGTLAILPLQEAYDGYSKLAPDGFINEVCARVMLRGQRFRPAALLRDVRCPVLIQICDHDSLAPIKPQTVEELKKYAEVKCYPIGHFDIYAGENFERAVADQLAFFQKIL</sequence>
<dbReference type="Proteomes" id="UP000051096">
    <property type="component" value="Unassembled WGS sequence"/>
</dbReference>
<protein>
    <recommendedName>
        <fullName evidence="2">Xaa-Pro dipeptidyl-peptidase-like domain-containing protein</fullName>
    </recommendedName>
</protein>
<gene>
    <name evidence="3" type="ORF">AMJ87_12705</name>
</gene>
<evidence type="ECO:0000256" key="1">
    <source>
        <dbReference type="ARBA" id="ARBA00022801"/>
    </source>
</evidence>